<evidence type="ECO:0000313" key="1">
    <source>
        <dbReference type="EMBL" id="MFC5505462.1"/>
    </source>
</evidence>
<organism evidence="1 2">
    <name type="scientific">Bosea massiliensis</name>
    <dbReference type="NCBI Taxonomy" id="151419"/>
    <lineage>
        <taxon>Bacteria</taxon>
        <taxon>Pseudomonadati</taxon>
        <taxon>Pseudomonadota</taxon>
        <taxon>Alphaproteobacteria</taxon>
        <taxon>Hyphomicrobiales</taxon>
        <taxon>Boseaceae</taxon>
        <taxon>Bosea</taxon>
    </lineage>
</organism>
<reference evidence="2" key="1">
    <citation type="journal article" date="2019" name="Int. J. Syst. Evol. Microbiol.">
        <title>The Global Catalogue of Microorganisms (GCM) 10K type strain sequencing project: providing services to taxonomists for standard genome sequencing and annotation.</title>
        <authorList>
            <consortium name="The Broad Institute Genomics Platform"/>
            <consortium name="The Broad Institute Genome Sequencing Center for Infectious Disease"/>
            <person name="Wu L."/>
            <person name="Ma J."/>
        </authorList>
    </citation>
    <scope>NUCLEOTIDE SEQUENCE [LARGE SCALE GENOMIC DNA]</scope>
    <source>
        <strain evidence="2">CCUG 43117</strain>
    </source>
</reference>
<dbReference type="Proteomes" id="UP001596060">
    <property type="component" value="Unassembled WGS sequence"/>
</dbReference>
<gene>
    <name evidence="1" type="ORF">ACFPN9_09355</name>
</gene>
<accession>A0ABW0P261</accession>
<name>A0ABW0P261_9HYPH</name>
<keyword evidence="2" id="KW-1185">Reference proteome</keyword>
<protein>
    <submittedName>
        <fullName evidence="1">Uncharacterized protein</fullName>
    </submittedName>
</protein>
<sequence length="141" mass="14914">MMACCARYESVQVTPEDAAFYLLKRTLAELPQPAIIARSGQPGARGVATFVAIGVRFEVPMSHAVTSVCATATTGKLAIKSLAATSGRRVADPDLEYRETLRVIDETLSGTEVSLEVLRGLSVLRGAIATRLTVSSLCMAA</sequence>
<evidence type="ECO:0000313" key="2">
    <source>
        <dbReference type="Proteomes" id="UP001596060"/>
    </source>
</evidence>
<comment type="caution">
    <text evidence="1">The sequence shown here is derived from an EMBL/GenBank/DDBJ whole genome shotgun (WGS) entry which is preliminary data.</text>
</comment>
<dbReference type="EMBL" id="JBHSLU010000017">
    <property type="protein sequence ID" value="MFC5505462.1"/>
    <property type="molecule type" value="Genomic_DNA"/>
</dbReference>
<proteinExistence type="predicted"/>
<dbReference type="RefSeq" id="WP_068204239.1">
    <property type="nucleotide sequence ID" value="NZ_JBHSLU010000017.1"/>
</dbReference>